<keyword evidence="4" id="KW-0472">Membrane</keyword>
<evidence type="ECO:0000256" key="2">
    <source>
        <dbReference type="ARBA" id="ARBA00022692"/>
    </source>
</evidence>
<name>A0ABT1RTC2_9FIRM</name>
<keyword evidence="2" id="KW-0812">Transmembrane</keyword>
<protein>
    <submittedName>
        <fullName evidence="6">YkvA family protein</fullName>
    </submittedName>
</protein>
<evidence type="ECO:0000313" key="6">
    <source>
        <dbReference type="EMBL" id="MCQ4638458.1"/>
    </source>
</evidence>
<accession>A0ABT1RTC2</accession>
<dbReference type="Proteomes" id="UP001524502">
    <property type="component" value="Unassembled WGS sequence"/>
</dbReference>
<gene>
    <name evidence="6" type="ORF">NE619_17140</name>
</gene>
<comment type="caution">
    <text evidence="6">The sequence shown here is derived from an EMBL/GenBank/DDBJ whole genome shotgun (WGS) entry which is preliminary data.</text>
</comment>
<evidence type="ECO:0000256" key="4">
    <source>
        <dbReference type="ARBA" id="ARBA00023136"/>
    </source>
</evidence>
<organism evidence="6 7">
    <name type="scientific">Anaerovorax odorimutans</name>
    <dbReference type="NCBI Taxonomy" id="109327"/>
    <lineage>
        <taxon>Bacteria</taxon>
        <taxon>Bacillati</taxon>
        <taxon>Bacillota</taxon>
        <taxon>Clostridia</taxon>
        <taxon>Peptostreptococcales</taxon>
        <taxon>Anaerovoracaceae</taxon>
        <taxon>Anaerovorax</taxon>
    </lineage>
</organism>
<evidence type="ECO:0000259" key="5">
    <source>
        <dbReference type="Pfam" id="PF06803"/>
    </source>
</evidence>
<dbReference type="InterPro" id="IPR010652">
    <property type="entry name" value="DUF1232"/>
</dbReference>
<sequence>MQFFGLRVIIKRIKAIRFMMKDKSVPKRKKALIIAGIIYLFLPVDLIPPVLFPIAWVDDLILWLWILWHLREELDKYWLGGKEVDLSKKYRGKTVIDDVEYEVRDKDKDKDKDKNKDKKE</sequence>
<evidence type="ECO:0000256" key="1">
    <source>
        <dbReference type="ARBA" id="ARBA00004127"/>
    </source>
</evidence>
<dbReference type="Pfam" id="PF06803">
    <property type="entry name" value="DUF1232"/>
    <property type="match status" value="1"/>
</dbReference>
<reference evidence="6 7" key="1">
    <citation type="submission" date="2022-06" db="EMBL/GenBank/DDBJ databases">
        <title>Isolation of gut microbiota from human fecal samples.</title>
        <authorList>
            <person name="Pamer E.G."/>
            <person name="Barat B."/>
            <person name="Waligurski E."/>
            <person name="Medina S."/>
            <person name="Paddock L."/>
            <person name="Mostad J."/>
        </authorList>
    </citation>
    <scope>NUCLEOTIDE SEQUENCE [LARGE SCALE GENOMIC DNA]</scope>
    <source>
        <strain evidence="6 7">SL.3.17</strain>
    </source>
</reference>
<evidence type="ECO:0000256" key="3">
    <source>
        <dbReference type="ARBA" id="ARBA00022989"/>
    </source>
</evidence>
<proteinExistence type="predicted"/>
<evidence type="ECO:0000313" key="7">
    <source>
        <dbReference type="Proteomes" id="UP001524502"/>
    </source>
</evidence>
<keyword evidence="7" id="KW-1185">Reference proteome</keyword>
<dbReference type="RefSeq" id="WP_256133655.1">
    <property type="nucleotide sequence ID" value="NZ_JANFXK010000030.1"/>
</dbReference>
<keyword evidence="3" id="KW-1133">Transmembrane helix</keyword>
<dbReference type="EMBL" id="JANFXK010000030">
    <property type="protein sequence ID" value="MCQ4638458.1"/>
    <property type="molecule type" value="Genomic_DNA"/>
</dbReference>
<feature type="domain" description="DUF1232" evidence="5">
    <location>
        <begin position="30"/>
        <end position="64"/>
    </location>
</feature>
<comment type="subcellular location">
    <subcellularLocation>
        <location evidence="1">Endomembrane system</location>
        <topology evidence="1">Multi-pass membrane protein</topology>
    </subcellularLocation>
</comment>